<dbReference type="OrthoDB" id="6132306at2759"/>
<organism evidence="3 4">
    <name type="scientific">Mytilus galloprovincialis</name>
    <name type="common">Mediterranean mussel</name>
    <dbReference type="NCBI Taxonomy" id="29158"/>
    <lineage>
        <taxon>Eukaryota</taxon>
        <taxon>Metazoa</taxon>
        <taxon>Spiralia</taxon>
        <taxon>Lophotrochozoa</taxon>
        <taxon>Mollusca</taxon>
        <taxon>Bivalvia</taxon>
        <taxon>Autobranchia</taxon>
        <taxon>Pteriomorphia</taxon>
        <taxon>Mytilida</taxon>
        <taxon>Mytiloidea</taxon>
        <taxon>Mytilidae</taxon>
        <taxon>Mytilinae</taxon>
        <taxon>Mytilus</taxon>
    </lineage>
</organism>
<proteinExistence type="predicted"/>
<feature type="domain" description="DZIP3-like HEPN" evidence="2">
    <location>
        <begin position="75"/>
        <end position="184"/>
    </location>
</feature>
<comment type="caution">
    <text evidence="3">The sequence shown here is derived from an EMBL/GenBank/DDBJ whole genome shotgun (WGS) entry which is preliminary data.</text>
</comment>
<dbReference type="AlphaFoldDB" id="A0A8B6HN20"/>
<gene>
    <name evidence="3" type="ORF">MGAL_10B071235</name>
</gene>
<dbReference type="EMBL" id="UYJE01010290">
    <property type="protein sequence ID" value="VDI81791.1"/>
    <property type="molecule type" value="Genomic_DNA"/>
</dbReference>
<dbReference type="Proteomes" id="UP000596742">
    <property type="component" value="Unassembled WGS sequence"/>
</dbReference>
<sequence length="283" mass="32944">MASSSSSVVSGSWLTNYARIGHAAQQLFPDILQELITIKEPPQRLSHDVNTNWYLSKHLGSGEWSMINDVVKKGYTNFDIPLIYKLVRNLKLVLPPTQGWDHSSAPCLTEVTTGDDLERIRRLRNEILHRGNAQVTDTELSQFFTQFKDIAGRLETYMGKQTREFVDKFTYLETCCMDEETSNMYIRRLESLKKRDEDCQKRLHAVEEDVDALKKKNQTEGLEKTAKEHSKQLGDCKREINKLGEIQTQHIERFEDLKQKTDSMKMKVEEHGKEMKEFKEKQQ</sequence>
<dbReference type="Pfam" id="PF18738">
    <property type="entry name" value="HEPN_DZIP3"/>
    <property type="match status" value="1"/>
</dbReference>
<evidence type="ECO:0000313" key="4">
    <source>
        <dbReference type="Proteomes" id="UP000596742"/>
    </source>
</evidence>
<feature type="coiled-coil region" evidence="1">
    <location>
        <begin position="189"/>
        <end position="216"/>
    </location>
</feature>
<name>A0A8B6HN20_MYTGA</name>
<protein>
    <recommendedName>
        <fullName evidence="2">DZIP3-like HEPN domain-containing protein</fullName>
    </recommendedName>
</protein>
<keyword evidence="4" id="KW-1185">Reference proteome</keyword>
<evidence type="ECO:0000313" key="3">
    <source>
        <dbReference type="EMBL" id="VDI81791.1"/>
    </source>
</evidence>
<reference evidence="3" key="1">
    <citation type="submission" date="2018-11" db="EMBL/GenBank/DDBJ databases">
        <authorList>
            <person name="Alioto T."/>
            <person name="Alioto T."/>
        </authorList>
    </citation>
    <scope>NUCLEOTIDE SEQUENCE</scope>
</reference>
<keyword evidence="1" id="KW-0175">Coiled coil</keyword>
<evidence type="ECO:0000259" key="2">
    <source>
        <dbReference type="Pfam" id="PF18738"/>
    </source>
</evidence>
<accession>A0A8B6HN20</accession>
<evidence type="ECO:0000256" key="1">
    <source>
        <dbReference type="SAM" id="Coils"/>
    </source>
</evidence>
<feature type="non-terminal residue" evidence="3">
    <location>
        <position position="1"/>
    </location>
</feature>
<dbReference type="InterPro" id="IPR041249">
    <property type="entry name" value="HEPN_DZIP3"/>
</dbReference>